<gene>
    <name evidence="1" type="primary">ORF15856</name>
</gene>
<reference evidence="1" key="1">
    <citation type="submission" date="2014-12" db="EMBL/GenBank/DDBJ databases">
        <title>Insight into the proteome of Arion vulgaris.</title>
        <authorList>
            <person name="Aradska J."/>
            <person name="Bulat T."/>
            <person name="Smidak R."/>
            <person name="Sarate P."/>
            <person name="Gangsoo J."/>
            <person name="Sialana F."/>
            <person name="Bilban M."/>
            <person name="Lubec G."/>
        </authorList>
    </citation>
    <scope>NUCLEOTIDE SEQUENCE</scope>
    <source>
        <tissue evidence="1">Skin</tissue>
    </source>
</reference>
<dbReference type="EMBL" id="HACG01005332">
    <property type="protein sequence ID" value="CEK52197.1"/>
    <property type="molecule type" value="Transcribed_RNA"/>
</dbReference>
<name>A0A0B6Y765_9EUPU</name>
<dbReference type="AlphaFoldDB" id="A0A0B6Y765"/>
<accession>A0A0B6Y765</accession>
<sequence length="53" mass="6411">MYLFQQTEFKNMGKQLFSVMPPTPYPPTRHAQIHFSEITGFSRMNKNEYNLKW</sequence>
<organism evidence="1">
    <name type="scientific">Arion vulgaris</name>
    <dbReference type="NCBI Taxonomy" id="1028688"/>
    <lineage>
        <taxon>Eukaryota</taxon>
        <taxon>Metazoa</taxon>
        <taxon>Spiralia</taxon>
        <taxon>Lophotrochozoa</taxon>
        <taxon>Mollusca</taxon>
        <taxon>Gastropoda</taxon>
        <taxon>Heterobranchia</taxon>
        <taxon>Euthyneura</taxon>
        <taxon>Panpulmonata</taxon>
        <taxon>Eupulmonata</taxon>
        <taxon>Stylommatophora</taxon>
        <taxon>Helicina</taxon>
        <taxon>Arionoidea</taxon>
        <taxon>Arionidae</taxon>
        <taxon>Arion</taxon>
    </lineage>
</organism>
<protein>
    <submittedName>
        <fullName evidence="1">Uncharacterized protein</fullName>
    </submittedName>
</protein>
<proteinExistence type="predicted"/>
<evidence type="ECO:0000313" key="1">
    <source>
        <dbReference type="EMBL" id="CEK52197.1"/>
    </source>
</evidence>